<evidence type="ECO:0000256" key="2">
    <source>
        <dbReference type="ARBA" id="ARBA00004170"/>
    </source>
</evidence>
<dbReference type="GO" id="GO:0046933">
    <property type="term" value="F:proton-transporting ATP synthase activity, rotational mechanism"/>
    <property type="evidence" value="ECO:0007669"/>
    <property type="project" value="InterPro"/>
</dbReference>
<keyword evidence="5" id="KW-1003">Cell membrane</keyword>
<dbReference type="Pfam" id="PF00231">
    <property type="entry name" value="ATP-synt"/>
    <property type="match status" value="1"/>
</dbReference>
<dbReference type="Gene3D" id="1.10.287.80">
    <property type="entry name" value="ATP synthase, gamma subunit, helix hairpin domain"/>
    <property type="match status" value="1"/>
</dbReference>
<comment type="similarity">
    <text evidence="3">Belongs to the ATPase gamma chain family.</text>
</comment>
<accession>A0A1I1HKE5</accession>
<keyword evidence="4" id="KW-0813">Transport</keyword>
<keyword evidence="8" id="KW-0472">Membrane</keyword>
<proteinExistence type="inferred from homology"/>
<dbReference type="OrthoDB" id="9812769at2"/>
<evidence type="ECO:0000256" key="3">
    <source>
        <dbReference type="ARBA" id="ARBA00007681"/>
    </source>
</evidence>
<dbReference type="PRINTS" id="PR00126">
    <property type="entry name" value="ATPASEGAMMA"/>
</dbReference>
<dbReference type="EMBL" id="FOLT01000004">
    <property type="protein sequence ID" value="SFC24609.1"/>
    <property type="molecule type" value="Genomic_DNA"/>
</dbReference>
<evidence type="ECO:0000256" key="9">
    <source>
        <dbReference type="ARBA" id="ARBA00023196"/>
    </source>
</evidence>
<evidence type="ECO:0000256" key="11">
    <source>
        <dbReference type="SAM" id="Coils"/>
    </source>
</evidence>
<evidence type="ECO:0000256" key="8">
    <source>
        <dbReference type="ARBA" id="ARBA00023136"/>
    </source>
</evidence>
<feature type="coiled-coil region" evidence="11">
    <location>
        <begin position="240"/>
        <end position="267"/>
    </location>
</feature>
<comment type="function">
    <text evidence="1">Produces ATP from ADP in the presence of a proton gradient across the membrane. The gamma chain is believed to be important in regulating ATPase activity and the flow of protons through the CF(0) complex.</text>
</comment>
<evidence type="ECO:0000313" key="13">
    <source>
        <dbReference type="Proteomes" id="UP000199612"/>
    </source>
</evidence>
<reference evidence="13" key="1">
    <citation type="submission" date="2016-10" db="EMBL/GenBank/DDBJ databases">
        <authorList>
            <person name="Varghese N."/>
            <person name="Submissions S."/>
        </authorList>
    </citation>
    <scope>NUCLEOTIDE SEQUENCE [LARGE SCALE GENOMIC DNA]</scope>
    <source>
        <strain evidence="13">DSM 23664</strain>
    </source>
</reference>
<evidence type="ECO:0000256" key="4">
    <source>
        <dbReference type="ARBA" id="ARBA00022448"/>
    </source>
</evidence>
<dbReference type="PANTHER" id="PTHR11693:SF22">
    <property type="entry name" value="ATP SYNTHASE SUBUNIT GAMMA, MITOCHONDRIAL"/>
    <property type="match status" value="1"/>
</dbReference>
<dbReference type="RefSeq" id="WP_091529375.1">
    <property type="nucleotide sequence ID" value="NZ_FOLT01000004.1"/>
</dbReference>
<evidence type="ECO:0000256" key="6">
    <source>
        <dbReference type="ARBA" id="ARBA00022781"/>
    </source>
</evidence>
<organism evidence="12 13">
    <name type="scientific">Alkalibacterium subtropicum</name>
    <dbReference type="NCBI Taxonomy" id="753702"/>
    <lineage>
        <taxon>Bacteria</taxon>
        <taxon>Bacillati</taxon>
        <taxon>Bacillota</taxon>
        <taxon>Bacilli</taxon>
        <taxon>Lactobacillales</taxon>
        <taxon>Carnobacteriaceae</taxon>
        <taxon>Alkalibacterium</taxon>
    </lineage>
</organism>
<comment type="subcellular location">
    <subcellularLocation>
        <location evidence="2">Membrane</location>
        <topology evidence="2">Peripheral membrane protein</topology>
    </subcellularLocation>
</comment>
<evidence type="ECO:0000256" key="5">
    <source>
        <dbReference type="ARBA" id="ARBA00022475"/>
    </source>
</evidence>
<keyword evidence="10" id="KW-0066">ATP synthesis</keyword>
<keyword evidence="13" id="KW-1185">Reference proteome</keyword>
<evidence type="ECO:0000256" key="1">
    <source>
        <dbReference type="ARBA" id="ARBA00003456"/>
    </source>
</evidence>
<keyword evidence="7" id="KW-0406">Ion transport</keyword>
<dbReference type="InterPro" id="IPR000131">
    <property type="entry name" value="ATP_synth_F1_gsu"/>
</dbReference>
<dbReference type="InterPro" id="IPR035968">
    <property type="entry name" value="ATP_synth_F1_ATPase_gsu"/>
</dbReference>
<evidence type="ECO:0000256" key="10">
    <source>
        <dbReference type="ARBA" id="ARBA00023310"/>
    </source>
</evidence>
<keyword evidence="9" id="KW-0139">CF(1)</keyword>
<dbReference type="Gene3D" id="3.40.1380.10">
    <property type="match status" value="1"/>
</dbReference>
<dbReference type="AlphaFoldDB" id="A0A1I1HKE5"/>
<gene>
    <name evidence="12" type="ORF">SAMN04488102_104111</name>
</gene>
<keyword evidence="11" id="KW-0175">Coiled coil</keyword>
<name>A0A1I1HKE5_9LACT</name>
<keyword evidence="6" id="KW-0375">Hydrogen ion transport</keyword>
<evidence type="ECO:0000256" key="7">
    <source>
        <dbReference type="ARBA" id="ARBA00023065"/>
    </source>
</evidence>
<dbReference type="STRING" id="753702.SAMN04488102_104111"/>
<dbReference type="PANTHER" id="PTHR11693">
    <property type="entry name" value="ATP SYNTHASE GAMMA CHAIN"/>
    <property type="match status" value="1"/>
</dbReference>
<protein>
    <submittedName>
        <fullName evidence="12">F-type H+-transporting ATPase subunit gamma</fullName>
    </submittedName>
</protein>
<dbReference type="CDD" id="cd12151">
    <property type="entry name" value="F1-ATPase_gamma"/>
    <property type="match status" value="1"/>
</dbReference>
<dbReference type="GO" id="GO:0045259">
    <property type="term" value="C:proton-transporting ATP synthase complex"/>
    <property type="evidence" value="ECO:0007669"/>
    <property type="project" value="UniProtKB-KW"/>
</dbReference>
<sequence>MQGLQGLKKSIDSAESLRAIVNTMKVHASVNINQFQHAAQASMEYRHILDMSLFIVLSEEEIVPSEEVEKGNILHVVFGSDHGLAGRVNERISLFALEHVSQDSGDIVIVIGQQIFQRLKNDVTIYKTFMQPQSTDTIYSMVNKLLVQIDELRDEMAVKKIVLYYNKPDSTSMFEENTELLFPIDLVELSKNQVQWESKVVPAYFAEKQAIISDLIREYFFITLYRAFCFSLASENASRLASMQSAEKNIENQLKELNDLYRRQRQTSITEELNDIISGFKALRE</sequence>
<evidence type="ECO:0000313" key="12">
    <source>
        <dbReference type="EMBL" id="SFC24609.1"/>
    </source>
</evidence>
<dbReference type="SUPFAM" id="SSF52943">
    <property type="entry name" value="ATP synthase (F1-ATPase), gamma subunit"/>
    <property type="match status" value="1"/>
</dbReference>
<dbReference type="Proteomes" id="UP000199612">
    <property type="component" value="Unassembled WGS sequence"/>
</dbReference>